<evidence type="ECO:0000259" key="2">
    <source>
        <dbReference type="Pfam" id="PF04809"/>
    </source>
</evidence>
<proteinExistence type="inferred from homology"/>
<keyword evidence="4" id="KW-1185">Reference proteome</keyword>
<dbReference type="EMBL" id="JALIDZ010000007">
    <property type="protein sequence ID" value="MCT8973471.1"/>
    <property type="molecule type" value="Genomic_DNA"/>
</dbReference>
<name>A0AAW5R464_9HYPH</name>
<evidence type="ECO:0000313" key="4">
    <source>
        <dbReference type="Proteomes" id="UP001320898"/>
    </source>
</evidence>
<evidence type="ECO:0000256" key="1">
    <source>
        <dbReference type="ARBA" id="ARBA00010832"/>
    </source>
</evidence>
<comment type="caution">
    <text evidence="3">The sequence shown here is derived from an EMBL/GenBank/DDBJ whole genome shotgun (WGS) entry which is preliminary data.</text>
</comment>
<evidence type="ECO:0000313" key="3">
    <source>
        <dbReference type="EMBL" id="MCT8973471.1"/>
    </source>
</evidence>
<sequence length="129" mass="13988">MHRDDGNDVRTGIADSLLREIARHLARLADTGETAAIDLRSLPMSTADRDELEGRLGRGDVEADLDVAGRSNIRETGYAGVWWVRHYGGDGRIAAERIEITTVPEIIVTHGADVAAAATRLRDDLSVEA</sequence>
<organism evidence="3 4">
    <name type="scientific">Microbaculum marinisediminis</name>
    <dbReference type="NCBI Taxonomy" id="2931392"/>
    <lineage>
        <taxon>Bacteria</taxon>
        <taxon>Pseudomonadati</taxon>
        <taxon>Pseudomonadota</taxon>
        <taxon>Alphaproteobacteria</taxon>
        <taxon>Hyphomicrobiales</taxon>
        <taxon>Tepidamorphaceae</taxon>
        <taxon>Microbaculum</taxon>
    </lineage>
</organism>
<dbReference type="RefSeq" id="WP_261617036.1">
    <property type="nucleotide sequence ID" value="NZ_JALIDZ010000007.1"/>
</dbReference>
<gene>
    <name evidence="3" type="ORF">MUB46_16535</name>
</gene>
<accession>A0AAW5R464</accession>
<dbReference type="Proteomes" id="UP001320898">
    <property type="component" value="Unassembled WGS sequence"/>
</dbReference>
<dbReference type="Pfam" id="PF04809">
    <property type="entry name" value="HupH_C"/>
    <property type="match status" value="1"/>
</dbReference>
<reference evidence="3 4" key="1">
    <citation type="submission" date="2022-04" db="EMBL/GenBank/DDBJ databases">
        <authorList>
            <person name="Ye Y.-Q."/>
            <person name="Du Z.-J."/>
        </authorList>
    </citation>
    <scope>NUCLEOTIDE SEQUENCE [LARGE SCALE GENOMIC DNA]</scope>
    <source>
        <strain evidence="3 4">A6E488</strain>
    </source>
</reference>
<dbReference type="InterPro" id="IPR038527">
    <property type="entry name" value="HupH_C_sf"/>
</dbReference>
<dbReference type="InterPro" id="IPR006894">
    <property type="entry name" value="HupH_Hydgase_express_prot_C"/>
</dbReference>
<comment type="similarity">
    <text evidence="1">Belongs to the HupH/HyaF family.</text>
</comment>
<protein>
    <submittedName>
        <fullName evidence="3">Hydrogenase expression/formation protein</fullName>
    </submittedName>
</protein>
<dbReference type="AlphaFoldDB" id="A0AAW5R464"/>
<dbReference type="Gene3D" id="3.30.1370.140">
    <property type="entry name" value="HupH hydrogenase expression protein, C-terminal domain"/>
    <property type="match status" value="1"/>
</dbReference>
<feature type="domain" description="HupH hydrogenase expression protein C-terminal" evidence="2">
    <location>
        <begin position="14"/>
        <end position="125"/>
    </location>
</feature>